<name>A0ABY5H6X2_9PSED</name>
<proteinExistence type="predicted"/>
<evidence type="ECO:0000313" key="1">
    <source>
        <dbReference type="EMBL" id="UTW08068.1"/>
    </source>
</evidence>
<reference evidence="1" key="1">
    <citation type="submission" date="2021-04" db="EMBL/GenBank/DDBJ databases">
        <title>Oceanospirillales bacteria with DddD are important DMSP degraders in coastal seawater.</title>
        <authorList>
            <person name="Liu J."/>
        </authorList>
    </citation>
    <scope>NUCLEOTIDE SEQUENCE</scope>
    <source>
        <strain evidence="1">D13-4</strain>
    </source>
</reference>
<evidence type="ECO:0000313" key="2">
    <source>
        <dbReference type="Proteomes" id="UP001059672"/>
    </source>
</evidence>
<dbReference type="Proteomes" id="UP001059672">
    <property type="component" value="Chromosome"/>
</dbReference>
<gene>
    <name evidence="1" type="ORF">KDW96_01665</name>
</gene>
<dbReference type="EMBL" id="CP073346">
    <property type="protein sequence ID" value="UTW08068.1"/>
    <property type="molecule type" value="Genomic_DNA"/>
</dbReference>
<dbReference type="RefSeq" id="WP_255838668.1">
    <property type="nucleotide sequence ID" value="NZ_CP073346.1"/>
</dbReference>
<accession>A0ABY5H6X2</accession>
<protein>
    <recommendedName>
        <fullName evidence="3">Methyltransferase domain-containing protein</fullName>
    </recommendedName>
</protein>
<keyword evidence="2" id="KW-1185">Reference proteome</keyword>
<sequence length="242" mass="27022">MTTTNDELYGGAIDWNLIYRTYYPLDDIASAVMRRLPSGDHAPILFSGFAEVAELLSSHRSVQLVEYSRYMIDRARLECPAIGSVVHGDILEHLVSSEAKVVCIVCRISANWHSPACLDRLLDGLIRHPRERVLIDFFDSAAIEKRARVETGAGAQAASWSIKQHHCLDSTLGMHLTRWRGRYQINQSALNYSADIASFGKRKIAAYMKQRLADYDVGVEDSLVPSDPSFLVVISAAHSRCL</sequence>
<organism evidence="1 2">
    <name type="scientific">Pseudomonas benzenivorans</name>
    <dbReference type="NCBI Taxonomy" id="556533"/>
    <lineage>
        <taxon>Bacteria</taxon>
        <taxon>Pseudomonadati</taxon>
        <taxon>Pseudomonadota</taxon>
        <taxon>Gammaproteobacteria</taxon>
        <taxon>Pseudomonadales</taxon>
        <taxon>Pseudomonadaceae</taxon>
        <taxon>Pseudomonas</taxon>
    </lineage>
</organism>
<evidence type="ECO:0008006" key="3">
    <source>
        <dbReference type="Google" id="ProtNLM"/>
    </source>
</evidence>